<proteinExistence type="predicted"/>
<dbReference type="GO" id="GO:0005886">
    <property type="term" value="C:plasma membrane"/>
    <property type="evidence" value="ECO:0007669"/>
    <property type="project" value="UniProtKB-SubCell"/>
</dbReference>
<dbReference type="InterPro" id="IPR035906">
    <property type="entry name" value="MetI-like_sf"/>
</dbReference>
<evidence type="ECO:0000313" key="9">
    <source>
        <dbReference type="EMBL" id="SVA11581.1"/>
    </source>
</evidence>
<evidence type="ECO:0000256" key="1">
    <source>
        <dbReference type="ARBA" id="ARBA00004651"/>
    </source>
</evidence>
<feature type="transmembrane region" description="Helical" evidence="7">
    <location>
        <begin position="83"/>
        <end position="103"/>
    </location>
</feature>
<gene>
    <name evidence="9" type="ORF">METZ01_LOCUS64435</name>
</gene>
<evidence type="ECO:0000256" key="7">
    <source>
        <dbReference type="SAM" id="Phobius"/>
    </source>
</evidence>
<keyword evidence="5 7" id="KW-1133">Transmembrane helix</keyword>
<dbReference type="InterPro" id="IPR000515">
    <property type="entry name" value="MetI-like"/>
</dbReference>
<feature type="transmembrane region" description="Helical" evidence="7">
    <location>
        <begin position="180"/>
        <end position="199"/>
    </location>
</feature>
<feature type="transmembrane region" description="Helical" evidence="7">
    <location>
        <begin position="134"/>
        <end position="159"/>
    </location>
</feature>
<dbReference type="EMBL" id="UINC01004074">
    <property type="protein sequence ID" value="SVA11581.1"/>
    <property type="molecule type" value="Genomic_DNA"/>
</dbReference>
<dbReference type="PROSITE" id="PS50928">
    <property type="entry name" value="ABC_TM1"/>
    <property type="match status" value="1"/>
</dbReference>
<evidence type="ECO:0000256" key="4">
    <source>
        <dbReference type="ARBA" id="ARBA00022692"/>
    </source>
</evidence>
<evidence type="ECO:0000256" key="6">
    <source>
        <dbReference type="ARBA" id="ARBA00023136"/>
    </source>
</evidence>
<evidence type="ECO:0000256" key="5">
    <source>
        <dbReference type="ARBA" id="ARBA00022989"/>
    </source>
</evidence>
<keyword evidence="6 7" id="KW-0472">Membrane</keyword>
<accession>A0A381T7T0</accession>
<keyword evidence="2" id="KW-0813">Transport</keyword>
<dbReference type="SUPFAM" id="SSF161098">
    <property type="entry name" value="MetI-like"/>
    <property type="match status" value="1"/>
</dbReference>
<protein>
    <recommendedName>
        <fullName evidence="8">ABC transmembrane type-1 domain-containing protein</fullName>
    </recommendedName>
</protein>
<name>A0A381T7T0_9ZZZZ</name>
<dbReference type="PANTHER" id="PTHR43005:SF1">
    <property type="entry name" value="SPERMIDINE_PUTRESCINE TRANSPORT SYSTEM PERMEASE PROTEIN"/>
    <property type="match status" value="1"/>
</dbReference>
<feature type="transmembrane region" description="Helical" evidence="7">
    <location>
        <begin position="241"/>
        <end position="260"/>
    </location>
</feature>
<dbReference type="GO" id="GO:0055085">
    <property type="term" value="P:transmembrane transport"/>
    <property type="evidence" value="ECO:0007669"/>
    <property type="project" value="InterPro"/>
</dbReference>
<dbReference type="Gene3D" id="1.10.3720.10">
    <property type="entry name" value="MetI-like"/>
    <property type="match status" value="1"/>
</dbReference>
<sequence>MATLMVFPLVTTIFLSFNRIFLRDLSHREWIGFANYTDVLSDPDFWDAVQLTTLFVVAVVPMHIALGFGIASLLDRVVRGRKLYMASLLLPFIVTPVVGTLMVRDLFDRGGLFAWLWEVFTDDPFVITSGNVKWILIIHGIWSTTPFAVIAFFAGIQTLPGERLEAAEIDGAGFWAKQRFVVIPHLRSLIIFVLLISIMDSYRAFDNAFVFGQSVGKSAHTVMVYNFDVALRGQFGRIGKGSAIAVITIIGIFAVLIPFLRKSYKEQIAER</sequence>
<keyword evidence="3" id="KW-1003">Cell membrane</keyword>
<keyword evidence="4 7" id="KW-0812">Transmembrane</keyword>
<dbReference type="PANTHER" id="PTHR43005">
    <property type="entry name" value="BLR7065 PROTEIN"/>
    <property type="match status" value="1"/>
</dbReference>
<evidence type="ECO:0000256" key="3">
    <source>
        <dbReference type="ARBA" id="ARBA00022475"/>
    </source>
</evidence>
<dbReference type="AlphaFoldDB" id="A0A381T7T0"/>
<evidence type="ECO:0000256" key="2">
    <source>
        <dbReference type="ARBA" id="ARBA00022448"/>
    </source>
</evidence>
<comment type="subcellular location">
    <subcellularLocation>
        <location evidence="1">Cell membrane</location>
        <topology evidence="1">Multi-pass membrane protein</topology>
    </subcellularLocation>
</comment>
<dbReference type="Pfam" id="PF00528">
    <property type="entry name" value="BPD_transp_1"/>
    <property type="match status" value="1"/>
</dbReference>
<organism evidence="9">
    <name type="scientific">marine metagenome</name>
    <dbReference type="NCBI Taxonomy" id="408172"/>
    <lineage>
        <taxon>unclassified sequences</taxon>
        <taxon>metagenomes</taxon>
        <taxon>ecological metagenomes</taxon>
    </lineage>
</organism>
<feature type="transmembrane region" description="Helical" evidence="7">
    <location>
        <begin position="48"/>
        <end position="71"/>
    </location>
</feature>
<dbReference type="CDD" id="cd06261">
    <property type="entry name" value="TM_PBP2"/>
    <property type="match status" value="1"/>
</dbReference>
<evidence type="ECO:0000259" key="8">
    <source>
        <dbReference type="PROSITE" id="PS50928"/>
    </source>
</evidence>
<feature type="domain" description="ABC transmembrane type-1" evidence="8">
    <location>
        <begin position="49"/>
        <end position="261"/>
    </location>
</feature>
<reference evidence="9" key="1">
    <citation type="submission" date="2018-05" db="EMBL/GenBank/DDBJ databases">
        <authorList>
            <person name="Lanie J.A."/>
            <person name="Ng W.-L."/>
            <person name="Kazmierczak K.M."/>
            <person name="Andrzejewski T.M."/>
            <person name="Davidsen T.M."/>
            <person name="Wayne K.J."/>
            <person name="Tettelin H."/>
            <person name="Glass J.I."/>
            <person name="Rusch D."/>
            <person name="Podicherti R."/>
            <person name="Tsui H.-C.T."/>
            <person name="Winkler M.E."/>
        </authorList>
    </citation>
    <scope>NUCLEOTIDE SEQUENCE</scope>
</reference>